<sequence>MKVVGLVVLFVVLGVVRGDNYEVCNVAQMGGNGDGETDNTEVLRKLFSECDEVIVPEGGVYLTHPVNITRDNFVFTLEGELLFYDCNNLTDWPVMPHLPSYPNDRDVHSCCRYQPNLLVYKTTNVTIQGTGKMNGQGATWWAARTANTLEYGRPRLLQTMYASKLQIKNITLQDSPFWTTHLWSSEEILVEGIHVRAPPTSENTDGVDPDSSKFVTIRDCHVHNGDDCIAIKSGENQAGIDYNRSSSQIIIDNVHCYHGFGISIGSEMSGGVEDVLIMNSHTGYQQIKTAPERGGYVKDITWLNNRMDIGPIIIDTTYTNSQPASSGAPYIDNIIFEGTHGHGSAAGKLVCDQYTKCTNFVAVNNDMTTAAGYVCINITTAYEANNHPKWCKRLPEEE</sequence>
<dbReference type="SUPFAM" id="SSF51126">
    <property type="entry name" value="Pectin lyase-like"/>
    <property type="match status" value="1"/>
</dbReference>
<gene>
    <name evidence="6" type="ORF">NAES01612_LOCUS20267</name>
</gene>
<dbReference type="Pfam" id="PF00295">
    <property type="entry name" value="Glyco_hydro_28"/>
    <property type="match status" value="1"/>
</dbReference>
<organism evidence="6">
    <name type="scientific">Paramoeba aestuarina</name>
    <dbReference type="NCBI Taxonomy" id="180227"/>
    <lineage>
        <taxon>Eukaryota</taxon>
        <taxon>Amoebozoa</taxon>
        <taxon>Discosea</taxon>
        <taxon>Flabellinia</taxon>
        <taxon>Dactylopodida</taxon>
        <taxon>Paramoebidae</taxon>
        <taxon>Paramoeba</taxon>
    </lineage>
</organism>
<evidence type="ECO:0000256" key="1">
    <source>
        <dbReference type="ARBA" id="ARBA00008834"/>
    </source>
</evidence>
<reference evidence="6" key="1">
    <citation type="submission" date="2021-01" db="EMBL/GenBank/DDBJ databases">
        <authorList>
            <person name="Corre E."/>
            <person name="Pelletier E."/>
            <person name="Niang G."/>
            <person name="Scheremetjew M."/>
            <person name="Finn R."/>
            <person name="Kale V."/>
            <person name="Holt S."/>
            <person name="Cochrane G."/>
            <person name="Meng A."/>
            <person name="Brown T."/>
            <person name="Cohen L."/>
        </authorList>
    </citation>
    <scope>NUCLEOTIDE SEQUENCE</scope>
    <source>
        <strain evidence="6">SoJaBio B1-5/56/2</strain>
    </source>
</reference>
<accession>A0A7S4UKK9</accession>
<dbReference type="InterPro" id="IPR000743">
    <property type="entry name" value="Glyco_hydro_28"/>
</dbReference>
<evidence type="ECO:0000256" key="2">
    <source>
        <dbReference type="ARBA" id="ARBA00022801"/>
    </source>
</evidence>
<evidence type="ECO:0000313" key="6">
    <source>
        <dbReference type="EMBL" id="CAE2326444.1"/>
    </source>
</evidence>
<keyword evidence="3 4" id="KW-0326">Glycosidase</keyword>
<dbReference type="EMBL" id="HBKR01030872">
    <property type="protein sequence ID" value="CAE2326444.1"/>
    <property type="molecule type" value="Transcribed_RNA"/>
</dbReference>
<feature type="signal peptide" evidence="5">
    <location>
        <begin position="1"/>
        <end position="18"/>
    </location>
</feature>
<dbReference type="InterPro" id="IPR012334">
    <property type="entry name" value="Pectin_lyas_fold"/>
</dbReference>
<evidence type="ECO:0000256" key="4">
    <source>
        <dbReference type="RuleBase" id="RU361169"/>
    </source>
</evidence>
<dbReference type="PANTHER" id="PTHR31339:SF9">
    <property type="entry name" value="PLASMIN AND FIBRONECTIN-BINDING PROTEIN A"/>
    <property type="match status" value="1"/>
</dbReference>
<keyword evidence="5" id="KW-0732">Signal</keyword>
<dbReference type="GO" id="GO:0004650">
    <property type="term" value="F:polygalacturonase activity"/>
    <property type="evidence" value="ECO:0007669"/>
    <property type="project" value="InterPro"/>
</dbReference>
<evidence type="ECO:0008006" key="7">
    <source>
        <dbReference type="Google" id="ProtNLM"/>
    </source>
</evidence>
<evidence type="ECO:0000256" key="3">
    <source>
        <dbReference type="ARBA" id="ARBA00023295"/>
    </source>
</evidence>
<dbReference type="InterPro" id="IPR051801">
    <property type="entry name" value="GH28_Enzymes"/>
</dbReference>
<protein>
    <recommendedName>
        <fullName evidence="7">Pectate lyase superfamily protein domain-containing protein</fullName>
    </recommendedName>
</protein>
<dbReference type="AlphaFoldDB" id="A0A7S4UKK9"/>
<keyword evidence="2 4" id="KW-0378">Hydrolase</keyword>
<dbReference type="GO" id="GO:0005975">
    <property type="term" value="P:carbohydrate metabolic process"/>
    <property type="evidence" value="ECO:0007669"/>
    <property type="project" value="InterPro"/>
</dbReference>
<dbReference type="PANTHER" id="PTHR31339">
    <property type="entry name" value="PECTIN LYASE-RELATED"/>
    <property type="match status" value="1"/>
</dbReference>
<name>A0A7S4UKK9_9EUKA</name>
<proteinExistence type="inferred from homology"/>
<comment type="similarity">
    <text evidence="1 4">Belongs to the glycosyl hydrolase 28 family.</text>
</comment>
<feature type="chain" id="PRO_5031109124" description="Pectate lyase superfamily protein domain-containing protein" evidence="5">
    <location>
        <begin position="19"/>
        <end position="398"/>
    </location>
</feature>
<dbReference type="InterPro" id="IPR011050">
    <property type="entry name" value="Pectin_lyase_fold/virulence"/>
</dbReference>
<evidence type="ECO:0000256" key="5">
    <source>
        <dbReference type="SAM" id="SignalP"/>
    </source>
</evidence>
<dbReference type="Gene3D" id="2.160.20.10">
    <property type="entry name" value="Single-stranded right-handed beta-helix, Pectin lyase-like"/>
    <property type="match status" value="1"/>
</dbReference>